<dbReference type="Pfam" id="PF02776">
    <property type="entry name" value="TPP_enzyme_N"/>
    <property type="match status" value="1"/>
</dbReference>
<dbReference type="RefSeq" id="WP_266140697.1">
    <property type="nucleotide sequence ID" value="NZ_JAPKNB010000006.1"/>
</dbReference>
<dbReference type="GO" id="GO:0005948">
    <property type="term" value="C:acetolactate synthase complex"/>
    <property type="evidence" value="ECO:0007669"/>
    <property type="project" value="TreeGrafter"/>
</dbReference>
<dbReference type="GO" id="GO:0000287">
    <property type="term" value="F:magnesium ion binding"/>
    <property type="evidence" value="ECO:0007669"/>
    <property type="project" value="InterPro"/>
</dbReference>
<dbReference type="GO" id="GO:0030976">
    <property type="term" value="F:thiamine pyrophosphate binding"/>
    <property type="evidence" value="ECO:0007669"/>
    <property type="project" value="InterPro"/>
</dbReference>
<evidence type="ECO:0000259" key="7">
    <source>
        <dbReference type="Pfam" id="PF00205"/>
    </source>
</evidence>
<dbReference type="PANTHER" id="PTHR18968">
    <property type="entry name" value="THIAMINE PYROPHOSPHATE ENZYMES"/>
    <property type="match status" value="1"/>
</dbReference>
<evidence type="ECO:0000259" key="8">
    <source>
        <dbReference type="Pfam" id="PF02775"/>
    </source>
</evidence>
<evidence type="ECO:0000256" key="1">
    <source>
        <dbReference type="ARBA" id="ARBA00001946"/>
    </source>
</evidence>
<dbReference type="Pfam" id="PF00205">
    <property type="entry name" value="TPP_enzyme_M"/>
    <property type="match status" value="1"/>
</dbReference>
<feature type="domain" description="Thiamine pyrophosphate enzyme central" evidence="7">
    <location>
        <begin position="203"/>
        <end position="336"/>
    </location>
</feature>
<protein>
    <submittedName>
        <fullName evidence="10">Thiamine pyrophosphate-binding protein</fullName>
    </submittedName>
</protein>
<dbReference type="InterPro" id="IPR000399">
    <property type="entry name" value="TPP-bd_CS"/>
</dbReference>
<dbReference type="PANTHER" id="PTHR18968:SF166">
    <property type="entry name" value="2-HYDROXYACYL-COA LYASE 2"/>
    <property type="match status" value="1"/>
</dbReference>
<feature type="domain" description="Thiamine pyrophosphate enzyme TPP-binding" evidence="8">
    <location>
        <begin position="401"/>
        <end position="547"/>
    </location>
</feature>
<dbReference type="InterPro" id="IPR011766">
    <property type="entry name" value="TPP_enzyme_TPP-bd"/>
</dbReference>
<dbReference type="InterPro" id="IPR012001">
    <property type="entry name" value="Thiamin_PyroP_enz_TPP-bd_dom"/>
</dbReference>
<dbReference type="SUPFAM" id="SSF52467">
    <property type="entry name" value="DHS-like NAD/FAD-binding domain"/>
    <property type="match status" value="1"/>
</dbReference>
<feature type="domain" description="Thiamine pyrophosphate enzyme N-terminal TPP-binding" evidence="9">
    <location>
        <begin position="13"/>
        <end position="125"/>
    </location>
</feature>
<accession>A0AAW5VZW8</accession>
<dbReference type="EMBL" id="JAPKNB010000006">
    <property type="protein sequence ID" value="MCX5565687.1"/>
    <property type="molecule type" value="Genomic_DNA"/>
</dbReference>
<name>A0AAW5VZW8_9BURK</name>
<organism evidence="10 11">
    <name type="scientific">Alcaligenes phenolicus</name>
    <dbReference type="NCBI Taxonomy" id="232846"/>
    <lineage>
        <taxon>Bacteria</taxon>
        <taxon>Pseudomonadati</taxon>
        <taxon>Pseudomonadota</taxon>
        <taxon>Betaproteobacteria</taxon>
        <taxon>Burkholderiales</taxon>
        <taxon>Alcaligenaceae</taxon>
        <taxon>Alcaligenes</taxon>
    </lineage>
</organism>
<evidence type="ECO:0000256" key="4">
    <source>
        <dbReference type="ARBA" id="ARBA00022723"/>
    </source>
</evidence>
<dbReference type="InterPro" id="IPR029061">
    <property type="entry name" value="THDP-binding"/>
</dbReference>
<dbReference type="SUPFAM" id="SSF52518">
    <property type="entry name" value="Thiamin diphosphate-binding fold (THDP-binding)"/>
    <property type="match status" value="2"/>
</dbReference>
<dbReference type="GO" id="GO:0003984">
    <property type="term" value="F:acetolactate synthase activity"/>
    <property type="evidence" value="ECO:0007669"/>
    <property type="project" value="TreeGrafter"/>
</dbReference>
<dbReference type="Pfam" id="PF02775">
    <property type="entry name" value="TPP_enzyme_C"/>
    <property type="match status" value="1"/>
</dbReference>
<evidence type="ECO:0000313" key="11">
    <source>
        <dbReference type="Proteomes" id="UP001208074"/>
    </source>
</evidence>
<dbReference type="GO" id="GO:0009099">
    <property type="term" value="P:L-valine biosynthetic process"/>
    <property type="evidence" value="ECO:0007669"/>
    <property type="project" value="TreeGrafter"/>
</dbReference>
<gene>
    <name evidence="10" type="ORF">OSH02_09955</name>
</gene>
<proteinExistence type="inferred from homology"/>
<dbReference type="PROSITE" id="PS00187">
    <property type="entry name" value="TPP_ENZYMES"/>
    <property type="match status" value="1"/>
</dbReference>
<reference evidence="10" key="1">
    <citation type="submission" date="2022-11" db="EMBL/GenBank/DDBJ databases">
        <title>Biodiversity and phylogenetic relationships of bacteria.</title>
        <authorList>
            <person name="Machado R.A.R."/>
            <person name="Bhat A."/>
            <person name="Loulou A."/>
            <person name="Kallel S."/>
        </authorList>
    </citation>
    <scope>NUCLEOTIDE SEQUENCE</scope>
    <source>
        <strain evidence="10">DSM 16503</strain>
    </source>
</reference>
<keyword evidence="4" id="KW-0479">Metal-binding</keyword>
<dbReference type="InterPro" id="IPR045229">
    <property type="entry name" value="TPP_enz"/>
</dbReference>
<comment type="cofactor">
    <cofactor evidence="2">
        <name>thiamine diphosphate</name>
        <dbReference type="ChEBI" id="CHEBI:58937"/>
    </cofactor>
</comment>
<comment type="similarity">
    <text evidence="3 6">Belongs to the TPP enzyme family.</text>
</comment>
<evidence type="ECO:0000256" key="5">
    <source>
        <dbReference type="ARBA" id="ARBA00023052"/>
    </source>
</evidence>
<keyword evidence="5 6" id="KW-0786">Thiamine pyrophosphate</keyword>
<dbReference type="GO" id="GO:0009097">
    <property type="term" value="P:isoleucine biosynthetic process"/>
    <property type="evidence" value="ECO:0007669"/>
    <property type="project" value="TreeGrafter"/>
</dbReference>
<dbReference type="Proteomes" id="UP001208074">
    <property type="component" value="Unassembled WGS sequence"/>
</dbReference>
<sequence>METLVQKRQENTGALNVALALKAHGIDRVYGVCGDHINALYAALYDVGIELIGMRTESGAVQMADGYARATGKPAVAMVTGGPGHTNAITGMAVAHSAASPVIVISGLTPPKYLHRGGQQVMEQARIAAPVTKEARELLHADYLWEDVAQAFRKATSGTPGPVSLSIPTDVLNQTVGQPARPHQLRSRQQIAPVGLLDQAGLDEVQTLLSSATHPVIILGSQTWGRDLPQNLVPALQKWGIPVFTIEQAQGLVPEDGKTGFGYADPFFNSTFRELPKADLVFLVGTQIDFHNCFGGEQLLSPHSKLVQLHPDPTRIDLCLPADVALCCDPAAVLTQMATTLRPDPGTAQWLAHLQTRHQAQRAGWHAMHDKLPATQEGVHPLSLCMELARHYTPRTGIVIDAGDYVHWARAFFAPQTAGHWMDGTLMGNLGGSLPLAMGMQQAFPDDPVWAFVGDGGFGFYPWELATAVELNLPIKIILGNDRAWGIEKRLQLADYGHDTGCDLPNARYDRFAEVVGARGFHLTRQADMQEVVEQFLATPGPALLNVEIPQLASRPFLDFKRY</sequence>
<evidence type="ECO:0000259" key="9">
    <source>
        <dbReference type="Pfam" id="PF02776"/>
    </source>
</evidence>
<dbReference type="FunFam" id="3.40.50.970:FF:000007">
    <property type="entry name" value="Acetolactate synthase"/>
    <property type="match status" value="1"/>
</dbReference>
<evidence type="ECO:0000256" key="2">
    <source>
        <dbReference type="ARBA" id="ARBA00001964"/>
    </source>
</evidence>
<dbReference type="GO" id="GO:0050660">
    <property type="term" value="F:flavin adenine dinucleotide binding"/>
    <property type="evidence" value="ECO:0007669"/>
    <property type="project" value="TreeGrafter"/>
</dbReference>
<dbReference type="CDD" id="cd07035">
    <property type="entry name" value="TPP_PYR_POX_like"/>
    <property type="match status" value="1"/>
</dbReference>
<evidence type="ECO:0000256" key="3">
    <source>
        <dbReference type="ARBA" id="ARBA00007812"/>
    </source>
</evidence>
<dbReference type="InterPro" id="IPR029035">
    <property type="entry name" value="DHS-like_NAD/FAD-binding_dom"/>
</dbReference>
<dbReference type="Gene3D" id="3.40.50.970">
    <property type="match status" value="2"/>
</dbReference>
<dbReference type="AlphaFoldDB" id="A0AAW5VZW8"/>
<comment type="cofactor">
    <cofactor evidence="1">
        <name>Mg(2+)</name>
        <dbReference type="ChEBI" id="CHEBI:18420"/>
    </cofactor>
</comment>
<comment type="caution">
    <text evidence="10">The sequence shown here is derived from an EMBL/GenBank/DDBJ whole genome shotgun (WGS) entry which is preliminary data.</text>
</comment>
<dbReference type="InterPro" id="IPR012000">
    <property type="entry name" value="Thiamin_PyroP_enz_cen_dom"/>
</dbReference>
<dbReference type="Gene3D" id="3.40.50.1220">
    <property type="entry name" value="TPP-binding domain"/>
    <property type="match status" value="1"/>
</dbReference>
<evidence type="ECO:0000313" key="10">
    <source>
        <dbReference type="EMBL" id="MCX5565687.1"/>
    </source>
</evidence>
<evidence type="ECO:0000256" key="6">
    <source>
        <dbReference type="RuleBase" id="RU362132"/>
    </source>
</evidence>